<evidence type="ECO:0000256" key="2">
    <source>
        <dbReference type="SAM" id="Phobius"/>
    </source>
</evidence>
<keyword evidence="2" id="KW-0812">Transmembrane</keyword>
<proteinExistence type="predicted"/>
<dbReference type="Proteomes" id="UP000318538">
    <property type="component" value="Chromosome"/>
</dbReference>
<feature type="transmembrane region" description="Helical" evidence="2">
    <location>
        <begin position="206"/>
        <end position="228"/>
    </location>
</feature>
<feature type="transmembrane region" description="Helical" evidence="2">
    <location>
        <begin position="124"/>
        <end position="144"/>
    </location>
</feature>
<feature type="region of interest" description="Disordered" evidence="1">
    <location>
        <begin position="244"/>
        <end position="276"/>
    </location>
</feature>
<reference evidence="3 4" key="1">
    <citation type="submission" date="2019-02" db="EMBL/GenBank/DDBJ databases">
        <title>Deep-cultivation of Planctomycetes and their phenomic and genomic characterization uncovers novel biology.</title>
        <authorList>
            <person name="Wiegand S."/>
            <person name="Jogler M."/>
            <person name="Boedeker C."/>
            <person name="Pinto D."/>
            <person name="Vollmers J."/>
            <person name="Rivas-Marin E."/>
            <person name="Kohn T."/>
            <person name="Peeters S.H."/>
            <person name="Heuer A."/>
            <person name="Rast P."/>
            <person name="Oberbeckmann S."/>
            <person name="Bunk B."/>
            <person name="Jeske O."/>
            <person name="Meyerdierks A."/>
            <person name="Storesund J.E."/>
            <person name="Kallscheuer N."/>
            <person name="Luecker S."/>
            <person name="Lage O.M."/>
            <person name="Pohl T."/>
            <person name="Merkel B.J."/>
            <person name="Hornburger P."/>
            <person name="Mueller R.-W."/>
            <person name="Bruemmer F."/>
            <person name="Labrenz M."/>
            <person name="Spormann A.M."/>
            <person name="Op den Camp H."/>
            <person name="Overmann J."/>
            <person name="Amann R."/>
            <person name="Jetten M.S.M."/>
            <person name="Mascher T."/>
            <person name="Medema M.H."/>
            <person name="Devos D.P."/>
            <person name="Kaster A.-K."/>
            <person name="Ovreas L."/>
            <person name="Rohde M."/>
            <person name="Galperin M.Y."/>
            <person name="Jogler C."/>
        </authorList>
    </citation>
    <scope>NUCLEOTIDE SEQUENCE [LARGE SCALE GENOMIC DNA]</scope>
    <source>
        <strain evidence="3 4">K22_7</strain>
    </source>
</reference>
<protein>
    <recommendedName>
        <fullName evidence="5">Membrane-associated protein</fullName>
    </recommendedName>
</protein>
<gene>
    <name evidence="3" type="ORF">K227x_61710</name>
</gene>
<feature type="transmembrane region" description="Helical" evidence="2">
    <location>
        <begin position="81"/>
        <end position="99"/>
    </location>
</feature>
<dbReference type="AlphaFoldDB" id="A0A517NL16"/>
<evidence type="ECO:0008006" key="5">
    <source>
        <dbReference type="Google" id="ProtNLM"/>
    </source>
</evidence>
<feature type="transmembrane region" description="Helical" evidence="2">
    <location>
        <begin position="156"/>
        <end position="172"/>
    </location>
</feature>
<keyword evidence="4" id="KW-1185">Reference proteome</keyword>
<organism evidence="3 4">
    <name type="scientific">Rubripirellula lacrimiformis</name>
    <dbReference type="NCBI Taxonomy" id="1930273"/>
    <lineage>
        <taxon>Bacteria</taxon>
        <taxon>Pseudomonadati</taxon>
        <taxon>Planctomycetota</taxon>
        <taxon>Planctomycetia</taxon>
        <taxon>Pirellulales</taxon>
        <taxon>Pirellulaceae</taxon>
        <taxon>Rubripirellula</taxon>
    </lineage>
</organism>
<keyword evidence="2" id="KW-1133">Transmembrane helix</keyword>
<keyword evidence="2" id="KW-0472">Membrane</keyword>
<name>A0A517NL16_9BACT</name>
<evidence type="ECO:0000256" key="1">
    <source>
        <dbReference type="SAM" id="MobiDB-lite"/>
    </source>
</evidence>
<accession>A0A517NL16</accession>
<dbReference type="KEGG" id="rlc:K227x_61710"/>
<sequence length="276" mass="30794">MNETRVGNPMDAFPAGDTPSIGRHIDQSTRRLPMAAKVLFTAFVAVLVPYYWREYGATNFLYYCDVALFLAVIGIWTERPIFASMAAVGIAVPQVLWQVDFLGQIAGLPVTGMTSYMFDDGISLFARGLSFFHFWLPILLLFILARIGYDRRALKAWTITAWGLMLVCYFLMPPAGAELDFANQPHNINYVFGMDDAQPQTSMPSWAWLTLLMVGLPTFVYLPTHWVLAKVFCRPDAIASPVEGSPANTVHVSRPSPQQPAGSQRRCPRIRKGCPP</sequence>
<dbReference type="EMBL" id="CP036525">
    <property type="protein sequence ID" value="QDT07743.1"/>
    <property type="molecule type" value="Genomic_DNA"/>
</dbReference>
<feature type="compositionally biased region" description="Basic residues" evidence="1">
    <location>
        <begin position="266"/>
        <end position="276"/>
    </location>
</feature>
<feature type="transmembrane region" description="Helical" evidence="2">
    <location>
        <begin position="34"/>
        <end position="52"/>
    </location>
</feature>
<feature type="region of interest" description="Disordered" evidence="1">
    <location>
        <begin position="1"/>
        <end position="21"/>
    </location>
</feature>
<evidence type="ECO:0000313" key="4">
    <source>
        <dbReference type="Proteomes" id="UP000318538"/>
    </source>
</evidence>
<evidence type="ECO:0000313" key="3">
    <source>
        <dbReference type="EMBL" id="QDT07743.1"/>
    </source>
</evidence>
<feature type="compositionally biased region" description="Polar residues" evidence="1">
    <location>
        <begin position="246"/>
        <end position="262"/>
    </location>
</feature>
<feature type="transmembrane region" description="Helical" evidence="2">
    <location>
        <begin position="58"/>
        <end position="76"/>
    </location>
</feature>